<evidence type="ECO:0000259" key="1">
    <source>
        <dbReference type="Pfam" id="PF01609"/>
    </source>
</evidence>
<dbReference type="EMBL" id="UFUW01000001">
    <property type="protein sequence ID" value="SUX21895.1"/>
    <property type="molecule type" value="Genomic_DNA"/>
</dbReference>
<gene>
    <name evidence="2" type="ORF">NCTC13294_01115</name>
</gene>
<dbReference type="Proteomes" id="UP000254572">
    <property type="component" value="Unassembled WGS sequence"/>
</dbReference>
<dbReference type="Gene3D" id="3.90.350.10">
    <property type="entry name" value="Transposase Inhibitor Protein From Tn5, Chain A, domain 1"/>
    <property type="match status" value="1"/>
</dbReference>
<reference evidence="2 3" key="1">
    <citation type="submission" date="2018-06" db="EMBL/GenBank/DDBJ databases">
        <authorList>
            <consortium name="Pathogen Informatics"/>
            <person name="Doyle S."/>
        </authorList>
    </citation>
    <scope>NUCLEOTIDE SEQUENCE [LARGE SCALE GENOMIC DNA]</scope>
    <source>
        <strain evidence="2 3">NCTC13294</strain>
    </source>
</reference>
<evidence type="ECO:0000313" key="3">
    <source>
        <dbReference type="Proteomes" id="UP000254572"/>
    </source>
</evidence>
<feature type="domain" description="Transposase IS4-like" evidence="1">
    <location>
        <begin position="28"/>
        <end position="74"/>
    </location>
</feature>
<name>A0A381E693_9GAMM</name>
<dbReference type="GO" id="GO:0003677">
    <property type="term" value="F:DNA binding"/>
    <property type="evidence" value="ECO:0007669"/>
    <property type="project" value="InterPro"/>
</dbReference>
<dbReference type="GO" id="GO:0004803">
    <property type="term" value="F:transposase activity"/>
    <property type="evidence" value="ECO:0007669"/>
    <property type="project" value="InterPro"/>
</dbReference>
<dbReference type="InterPro" id="IPR002559">
    <property type="entry name" value="Transposase_11"/>
</dbReference>
<keyword evidence="3" id="KW-1185">Reference proteome</keyword>
<dbReference type="SUPFAM" id="SSF53098">
    <property type="entry name" value="Ribonuclease H-like"/>
    <property type="match status" value="1"/>
</dbReference>
<dbReference type="GO" id="GO:0006313">
    <property type="term" value="P:DNA transposition"/>
    <property type="evidence" value="ECO:0007669"/>
    <property type="project" value="InterPro"/>
</dbReference>
<dbReference type="OrthoDB" id="1091931at2"/>
<dbReference type="RefSeq" id="WP_147293458.1">
    <property type="nucleotide sequence ID" value="NZ_JBHLZC010000001.1"/>
</dbReference>
<dbReference type="InterPro" id="IPR012337">
    <property type="entry name" value="RNaseH-like_sf"/>
</dbReference>
<accession>A0A381E693</accession>
<evidence type="ECO:0000313" key="2">
    <source>
        <dbReference type="EMBL" id="SUX21895.1"/>
    </source>
</evidence>
<protein>
    <recommendedName>
        <fullName evidence="1">Transposase IS4-like domain-containing protein</fullName>
    </recommendedName>
</protein>
<dbReference type="Pfam" id="PF01609">
    <property type="entry name" value="DDE_Tnp_1"/>
    <property type="match status" value="1"/>
</dbReference>
<organism evidence="2 3">
    <name type="scientific">Cardiobacterium valvarum</name>
    <dbReference type="NCBI Taxonomy" id="194702"/>
    <lineage>
        <taxon>Bacteria</taxon>
        <taxon>Pseudomonadati</taxon>
        <taxon>Pseudomonadota</taxon>
        <taxon>Gammaproteobacteria</taxon>
        <taxon>Cardiobacteriales</taxon>
        <taxon>Cardiobacteriaceae</taxon>
        <taxon>Cardiobacterium</taxon>
    </lineage>
</organism>
<proteinExistence type="predicted"/>
<dbReference type="AlphaFoldDB" id="A0A381E693"/>
<sequence>MMYGQQHYLEATRLTDGQLPVVCSDEEGKGIEAYGERWQIETLFGSLKSKGFNLEDTHMTAPAKIDRLMSVLAIGFVLSCRAEEA</sequence>